<dbReference type="InterPro" id="IPR036291">
    <property type="entry name" value="NAD(P)-bd_dom_sf"/>
</dbReference>
<dbReference type="NCBIfam" id="NF005489">
    <property type="entry name" value="PRK07102.1"/>
    <property type="match status" value="1"/>
</dbReference>
<dbReference type="PANTHER" id="PTHR44196">
    <property type="entry name" value="DEHYDROGENASE/REDUCTASE SDR FAMILY MEMBER 7B"/>
    <property type="match status" value="1"/>
</dbReference>
<dbReference type="GO" id="GO:0016020">
    <property type="term" value="C:membrane"/>
    <property type="evidence" value="ECO:0007669"/>
    <property type="project" value="TreeGrafter"/>
</dbReference>
<dbReference type="SUPFAM" id="SSF51735">
    <property type="entry name" value="NAD(P)-binding Rossmann-fold domains"/>
    <property type="match status" value="1"/>
</dbReference>
<dbReference type="EMBL" id="SOBT01000009">
    <property type="protein sequence ID" value="TDU28706.1"/>
    <property type="molecule type" value="Genomic_DNA"/>
</dbReference>
<dbReference type="Proteomes" id="UP000295341">
    <property type="component" value="Unassembled WGS sequence"/>
</dbReference>
<accession>A0A4V3F5E5</accession>
<dbReference type="InterPro" id="IPR020904">
    <property type="entry name" value="Sc_DH/Rdtase_CS"/>
</dbReference>
<dbReference type="OrthoDB" id="335726at2"/>
<proteinExistence type="inferred from homology"/>
<evidence type="ECO:0000313" key="4">
    <source>
        <dbReference type="Proteomes" id="UP000295341"/>
    </source>
</evidence>
<comment type="similarity">
    <text evidence="1">Belongs to the short-chain dehydrogenases/reductases (SDR) family.</text>
</comment>
<dbReference type="Pfam" id="PF00106">
    <property type="entry name" value="adh_short"/>
    <property type="match status" value="1"/>
</dbReference>
<keyword evidence="2" id="KW-0560">Oxidoreductase</keyword>
<dbReference type="PRINTS" id="PR00081">
    <property type="entry name" value="GDHRDH"/>
</dbReference>
<gene>
    <name evidence="3" type="ORF">DFR24_3081</name>
</gene>
<dbReference type="GO" id="GO:0016491">
    <property type="term" value="F:oxidoreductase activity"/>
    <property type="evidence" value="ECO:0007669"/>
    <property type="project" value="UniProtKB-KW"/>
</dbReference>
<dbReference type="PANTHER" id="PTHR44196:SF1">
    <property type="entry name" value="DEHYDROGENASE_REDUCTASE SDR FAMILY MEMBER 7B"/>
    <property type="match status" value="1"/>
</dbReference>
<protein>
    <submittedName>
        <fullName evidence="3">Short-subunit dehydrogenase</fullName>
    </submittedName>
</protein>
<dbReference type="Gene3D" id="3.40.50.720">
    <property type="entry name" value="NAD(P)-binding Rossmann-like Domain"/>
    <property type="match status" value="1"/>
</dbReference>
<keyword evidence="4" id="KW-1185">Reference proteome</keyword>
<evidence type="ECO:0000256" key="2">
    <source>
        <dbReference type="ARBA" id="ARBA00023002"/>
    </source>
</evidence>
<evidence type="ECO:0000256" key="1">
    <source>
        <dbReference type="ARBA" id="ARBA00006484"/>
    </source>
</evidence>
<organism evidence="3 4">
    <name type="scientific">Panacagrimonas perspica</name>
    <dbReference type="NCBI Taxonomy" id="381431"/>
    <lineage>
        <taxon>Bacteria</taxon>
        <taxon>Pseudomonadati</taxon>
        <taxon>Pseudomonadota</taxon>
        <taxon>Gammaproteobacteria</taxon>
        <taxon>Nevskiales</taxon>
        <taxon>Nevskiaceae</taxon>
        <taxon>Panacagrimonas</taxon>
    </lineage>
</organism>
<reference evidence="3 4" key="1">
    <citation type="submission" date="2019-03" db="EMBL/GenBank/DDBJ databases">
        <title>Genomic Encyclopedia of Type Strains, Phase IV (KMG-IV): sequencing the most valuable type-strain genomes for metagenomic binning, comparative biology and taxonomic classification.</title>
        <authorList>
            <person name="Goeker M."/>
        </authorList>
    </citation>
    <scope>NUCLEOTIDE SEQUENCE [LARGE SCALE GENOMIC DNA]</scope>
    <source>
        <strain evidence="3 4">DSM 26377</strain>
    </source>
</reference>
<dbReference type="AlphaFoldDB" id="A0A4V3F5E5"/>
<dbReference type="InterPro" id="IPR002347">
    <property type="entry name" value="SDR_fam"/>
</dbReference>
<evidence type="ECO:0000313" key="3">
    <source>
        <dbReference type="EMBL" id="TDU28706.1"/>
    </source>
</evidence>
<dbReference type="PROSITE" id="PS00061">
    <property type="entry name" value="ADH_SHORT"/>
    <property type="match status" value="1"/>
</dbReference>
<comment type="caution">
    <text evidence="3">The sequence shown here is derived from an EMBL/GenBank/DDBJ whole genome shotgun (WGS) entry which is preliminary data.</text>
</comment>
<sequence length="246" mass="26532">MRKVLIVGATSAIAESVAREFARREDRLFLVGRRPQALAAIADDLKLRGAPMVQFRVQDANDISAHAELIESASVAMGGLDTVLIAHGTLPDQAACAASVERTLAEYQTNALSQISLCTLIANRFESQGNGTLAVISSVAGDRGRQSNYVYGSAKAAVTAFTSGLRQRLHGKGVHVITIKPGFVDTPMTAAFDKRGPLWASADSVAKTIVRGMIAGKPVIYAPWFWWGIMQIIRNIPERIFRGLKL</sequence>
<name>A0A4V3F5E5_9GAMM</name>